<organism evidence="1">
    <name type="scientific">Anguilla anguilla</name>
    <name type="common">European freshwater eel</name>
    <name type="synonym">Muraena anguilla</name>
    <dbReference type="NCBI Taxonomy" id="7936"/>
    <lineage>
        <taxon>Eukaryota</taxon>
        <taxon>Metazoa</taxon>
        <taxon>Chordata</taxon>
        <taxon>Craniata</taxon>
        <taxon>Vertebrata</taxon>
        <taxon>Euteleostomi</taxon>
        <taxon>Actinopterygii</taxon>
        <taxon>Neopterygii</taxon>
        <taxon>Teleostei</taxon>
        <taxon>Anguilliformes</taxon>
        <taxon>Anguillidae</taxon>
        <taxon>Anguilla</taxon>
    </lineage>
</organism>
<sequence length="32" mass="3721">MKALTDLMKTPGMWIWDLHYSQFIAPSDITLP</sequence>
<protein>
    <submittedName>
        <fullName evidence="1">Uncharacterized protein</fullName>
    </submittedName>
</protein>
<dbReference type="EMBL" id="GBXM01006643">
    <property type="protein sequence ID" value="JAI01935.1"/>
    <property type="molecule type" value="Transcribed_RNA"/>
</dbReference>
<evidence type="ECO:0000313" key="1">
    <source>
        <dbReference type="EMBL" id="JAI01937.1"/>
    </source>
</evidence>
<accession>A0A0E9XHM8</accession>
<reference evidence="1" key="1">
    <citation type="submission" date="2014-11" db="EMBL/GenBank/DDBJ databases">
        <authorList>
            <person name="Amaro Gonzalez C."/>
        </authorList>
    </citation>
    <scope>NUCLEOTIDE SEQUENCE</scope>
</reference>
<name>A0A0E9XHM8_ANGAN</name>
<proteinExistence type="predicted"/>
<dbReference type="EMBL" id="GBXM01006641">
    <property type="protein sequence ID" value="JAI01937.1"/>
    <property type="molecule type" value="Transcribed_RNA"/>
</dbReference>
<dbReference type="AlphaFoldDB" id="A0A0E9XHM8"/>
<reference evidence="1" key="2">
    <citation type="journal article" date="2015" name="Fish Shellfish Immunol.">
        <title>Early steps in the European eel (Anguilla anguilla)-Vibrio vulnificus interaction in the gills: Role of the RtxA13 toxin.</title>
        <authorList>
            <person name="Callol A."/>
            <person name="Pajuelo D."/>
            <person name="Ebbesson L."/>
            <person name="Teles M."/>
            <person name="MacKenzie S."/>
            <person name="Amaro C."/>
        </authorList>
    </citation>
    <scope>NUCLEOTIDE SEQUENCE</scope>
</reference>